<dbReference type="AlphaFoldDB" id="A0A521DPI6"/>
<evidence type="ECO:0000313" key="8">
    <source>
        <dbReference type="Proteomes" id="UP000317593"/>
    </source>
</evidence>
<dbReference type="SUPFAM" id="SSF46626">
    <property type="entry name" value="Cytochrome c"/>
    <property type="match status" value="1"/>
</dbReference>
<dbReference type="NCBIfam" id="TIGR02604">
    <property type="entry name" value="Piru_Ver_Nterm"/>
    <property type="match status" value="1"/>
</dbReference>
<dbReference type="PROSITE" id="PS51007">
    <property type="entry name" value="CYTC"/>
    <property type="match status" value="1"/>
</dbReference>
<dbReference type="Gene3D" id="1.25.10.10">
    <property type="entry name" value="Leucine-rich Repeat Variant"/>
    <property type="match status" value="1"/>
</dbReference>
<dbReference type="PANTHER" id="PTHR33546">
    <property type="entry name" value="LARGE, MULTIFUNCTIONAL SECRETED PROTEIN-RELATED"/>
    <property type="match status" value="1"/>
</dbReference>
<dbReference type="NCBIfam" id="TIGR02603">
    <property type="entry name" value="CxxCH_TIGR02603"/>
    <property type="match status" value="1"/>
</dbReference>
<dbReference type="SUPFAM" id="SSF48371">
    <property type="entry name" value="ARM repeat"/>
    <property type="match status" value="1"/>
</dbReference>
<keyword evidence="1 4" id="KW-0349">Heme</keyword>
<dbReference type="GO" id="GO:0020037">
    <property type="term" value="F:heme binding"/>
    <property type="evidence" value="ECO:0007669"/>
    <property type="project" value="InterPro"/>
</dbReference>
<evidence type="ECO:0000256" key="5">
    <source>
        <dbReference type="SAM" id="MobiDB-lite"/>
    </source>
</evidence>
<keyword evidence="2 4" id="KW-0479">Metal-binding</keyword>
<gene>
    <name evidence="7" type="ORF">SAMN06265218_11187</name>
</gene>
<feature type="compositionally biased region" description="Polar residues" evidence="5">
    <location>
        <begin position="981"/>
        <end position="997"/>
    </location>
</feature>
<dbReference type="InterPro" id="IPR009056">
    <property type="entry name" value="Cyt_c-like_dom"/>
</dbReference>
<evidence type="ECO:0000313" key="7">
    <source>
        <dbReference type="EMBL" id="SMO73624.1"/>
    </source>
</evidence>
<evidence type="ECO:0000256" key="2">
    <source>
        <dbReference type="ARBA" id="ARBA00022723"/>
    </source>
</evidence>
<dbReference type="InterPro" id="IPR036909">
    <property type="entry name" value="Cyt_c-like_dom_sf"/>
</dbReference>
<evidence type="ECO:0000256" key="4">
    <source>
        <dbReference type="PROSITE-ProRule" id="PRU00433"/>
    </source>
</evidence>
<feature type="domain" description="Cytochrome c" evidence="6">
    <location>
        <begin position="891"/>
        <end position="1024"/>
    </location>
</feature>
<protein>
    <submittedName>
        <fullName evidence="7">Putative membrane-bound dehydrogenase domain-containing protein</fullName>
    </submittedName>
</protein>
<dbReference type="Gene3D" id="1.10.760.10">
    <property type="entry name" value="Cytochrome c-like domain"/>
    <property type="match status" value="1"/>
</dbReference>
<keyword evidence="8" id="KW-1185">Reference proteome</keyword>
<evidence type="ECO:0000256" key="3">
    <source>
        <dbReference type="ARBA" id="ARBA00023004"/>
    </source>
</evidence>
<reference evidence="7 8" key="1">
    <citation type="submission" date="2017-05" db="EMBL/GenBank/DDBJ databases">
        <authorList>
            <person name="Varghese N."/>
            <person name="Submissions S."/>
        </authorList>
    </citation>
    <scope>NUCLEOTIDE SEQUENCE [LARGE SCALE GENOMIC DNA]</scope>
    <source>
        <strain evidence="7 8">DSM 21194</strain>
    </source>
</reference>
<dbReference type="InterPro" id="IPR016024">
    <property type="entry name" value="ARM-type_fold"/>
</dbReference>
<feature type="region of interest" description="Disordered" evidence="5">
    <location>
        <begin position="981"/>
        <end position="1003"/>
    </location>
</feature>
<name>A0A521DPI6_9BACT</name>
<dbReference type="Proteomes" id="UP000317593">
    <property type="component" value="Unassembled WGS sequence"/>
</dbReference>
<dbReference type="Gene3D" id="2.120.10.30">
    <property type="entry name" value="TolB, C-terminal domain"/>
    <property type="match status" value="1"/>
</dbReference>
<dbReference type="InterPro" id="IPR011041">
    <property type="entry name" value="Quinoprot_gluc/sorb_DH_b-prop"/>
</dbReference>
<dbReference type="InterPro" id="IPR055557">
    <property type="entry name" value="DUF7133"/>
</dbReference>
<dbReference type="SUPFAM" id="SSF50952">
    <property type="entry name" value="Soluble quinoprotein glucose dehydrogenase"/>
    <property type="match status" value="1"/>
</dbReference>
<accession>A0A521DPI6</accession>
<organism evidence="7 8">
    <name type="scientific">Fodinibius sediminis</name>
    <dbReference type="NCBI Taxonomy" id="1214077"/>
    <lineage>
        <taxon>Bacteria</taxon>
        <taxon>Pseudomonadati</taxon>
        <taxon>Balneolota</taxon>
        <taxon>Balneolia</taxon>
        <taxon>Balneolales</taxon>
        <taxon>Balneolaceae</taxon>
        <taxon>Fodinibius</taxon>
    </lineage>
</organism>
<dbReference type="GO" id="GO:0009055">
    <property type="term" value="F:electron transfer activity"/>
    <property type="evidence" value="ECO:0007669"/>
    <property type="project" value="InterPro"/>
</dbReference>
<sequence>MKKIRVPRADFLFISLKKTVVLFVCSLVLMNCSKTGSHGRSGEGAPPLDPEQARASMTVMDGFKVELFAHEPMVQDPVAMEVDEEGRMYVVEMRSYPLDDSGLGQVKLLEDTNSDGLPDRSTVFADSLAFPNGVMRWKDGILVTDAPHLLYLEDTTGNGKADRREIVLTGFARSNPQHNVNTPVYGLDNWIYLANNGTISTRAYSQILGDEGAPVRFHGLKNGPVLPRNAAGRNLRFKPGSHQLEMRAVSSQYGHTFDAWGTHFLVSNAHHQYIEAVEQQYLERNPYFPIQSARHYTPDHGNAAEVYPTTRDPEYQLLTDRGVITSASGITYYLGGVFPPEFKNVTFVAESVHNLVHADVVKSEGAMVTAKRLLEQKEFLTSTDAWFRPVQFYIGPDGALYVIDYYRRIIDHPQWMDDKKAQNEDLLYEATERGRIYRITPDEMGSPEWMSNLGLKEAPVTKLVDLLEHSNLWWRRTAQRLLVDRKDAAAVPLLEDMVRSSKMPEARLHALWTLEGLGALERNMITAGLRDKVAGVRRNAIKMAEQRLADDAYWVDRLLEMTADDDPGVRYQLLLSLGDHSSSRVKEARKKILSESMDDPWMQIAFLSAADLEASKLINDFLEQFNNAPKAGRQLFLKRLASMMGRQGNTTRIRQQLRKSMTQIGEENEWWKTAVLAGLTETLRHADIKTEDYRSEAELAADLFLQAKSERLRGAVSELIAVLGLPAEVQQRMLPELVALADDREAEDHIRADAIDLMALFAPASTKDKLKEYSDPGEPVAVQRAGVRGLKKLPGRAIGQYLMENWKSMTPVVREEAVDVLLQEDERVKLLLDAVAENRVAVSSIGWSRRVSLMQHADEDIRSRARELLKERPEETRSMVEKYRASLSLEGDPAKGKEVYRTQCSACHQVGEELGMAFGPDLSTVRHWEPQALISKIVDPGSSIADGYKMWIVEQTSGGRVAGVVQSENGNTVTLRNAGGSETTISRSEIKSMTPSEASPMPSGLANEINKQEMADLIAFIRQL</sequence>
<proteinExistence type="predicted"/>
<dbReference type="InterPro" id="IPR013427">
    <property type="entry name" value="Haem-bd_dom_put"/>
</dbReference>
<dbReference type="PROSITE" id="PS50077">
    <property type="entry name" value="HEAT_REPEAT"/>
    <property type="match status" value="1"/>
</dbReference>
<dbReference type="Pfam" id="PF23500">
    <property type="entry name" value="DUF7133"/>
    <property type="match status" value="1"/>
</dbReference>
<dbReference type="PANTHER" id="PTHR33546:SF1">
    <property type="entry name" value="LARGE, MULTIFUNCTIONAL SECRETED PROTEIN"/>
    <property type="match status" value="1"/>
</dbReference>
<evidence type="ECO:0000256" key="1">
    <source>
        <dbReference type="ARBA" id="ARBA00022617"/>
    </source>
</evidence>
<dbReference type="InterPro" id="IPR021133">
    <property type="entry name" value="HEAT_type_2"/>
</dbReference>
<dbReference type="EMBL" id="FXTH01000011">
    <property type="protein sequence ID" value="SMO73624.1"/>
    <property type="molecule type" value="Genomic_DNA"/>
</dbReference>
<dbReference type="InterPro" id="IPR011989">
    <property type="entry name" value="ARM-like"/>
</dbReference>
<dbReference type="RefSeq" id="WP_185958396.1">
    <property type="nucleotide sequence ID" value="NZ_FXTH01000011.1"/>
</dbReference>
<dbReference type="InterPro" id="IPR013428">
    <property type="entry name" value="Membrane-bound_put_N"/>
</dbReference>
<dbReference type="InterPro" id="IPR011042">
    <property type="entry name" value="6-blade_b-propeller_TolB-like"/>
</dbReference>
<dbReference type="Pfam" id="PF13442">
    <property type="entry name" value="Cytochrome_CBB3"/>
    <property type="match status" value="1"/>
</dbReference>
<dbReference type="GO" id="GO:0046872">
    <property type="term" value="F:metal ion binding"/>
    <property type="evidence" value="ECO:0007669"/>
    <property type="project" value="UniProtKB-KW"/>
</dbReference>
<evidence type="ECO:0000259" key="6">
    <source>
        <dbReference type="PROSITE" id="PS51007"/>
    </source>
</evidence>
<keyword evidence="3 4" id="KW-0408">Iron</keyword>